<organism evidence="2 3">
    <name type="scientific">Liparis tanakae</name>
    <name type="common">Tanaka's snailfish</name>
    <dbReference type="NCBI Taxonomy" id="230148"/>
    <lineage>
        <taxon>Eukaryota</taxon>
        <taxon>Metazoa</taxon>
        <taxon>Chordata</taxon>
        <taxon>Craniata</taxon>
        <taxon>Vertebrata</taxon>
        <taxon>Euteleostomi</taxon>
        <taxon>Actinopterygii</taxon>
        <taxon>Neopterygii</taxon>
        <taxon>Teleostei</taxon>
        <taxon>Neoteleostei</taxon>
        <taxon>Acanthomorphata</taxon>
        <taxon>Eupercaria</taxon>
        <taxon>Perciformes</taxon>
        <taxon>Cottioidei</taxon>
        <taxon>Cottales</taxon>
        <taxon>Liparidae</taxon>
        <taxon>Liparis</taxon>
    </lineage>
</organism>
<feature type="region of interest" description="Disordered" evidence="1">
    <location>
        <begin position="18"/>
        <end position="47"/>
    </location>
</feature>
<evidence type="ECO:0000256" key="1">
    <source>
        <dbReference type="SAM" id="MobiDB-lite"/>
    </source>
</evidence>
<reference evidence="2 3" key="1">
    <citation type="submission" date="2019-03" db="EMBL/GenBank/DDBJ databases">
        <title>First draft genome of Liparis tanakae, snailfish: a comprehensive survey of snailfish specific genes.</title>
        <authorList>
            <person name="Kim W."/>
            <person name="Song I."/>
            <person name="Jeong J.-H."/>
            <person name="Kim D."/>
            <person name="Kim S."/>
            <person name="Ryu S."/>
            <person name="Song J.Y."/>
            <person name="Lee S.K."/>
        </authorList>
    </citation>
    <scope>NUCLEOTIDE SEQUENCE [LARGE SCALE GENOMIC DNA]</scope>
    <source>
        <tissue evidence="2">Muscle</tissue>
    </source>
</reference>
<accession>A0A4Z2IVL6</accession>
<feature type="region of interest" description="Disordered" evidence="1">
    <location>
        <begin position="76"/>
        <end position="95"/>
    </location>
</feature>
<proteinExistence type="predicted"/>
<dbReference type="AlphaFoldDB" id="A0A4Z2IVL6"/>
<name>A0A4Z2IVL6_9TELE</name>
<keyword evidence="3" id="KW-1185">Reference proteome</keyword>
<dbReference type="EMBL" id="SRLO01000042">
    <property type="protein sequence ID" value="TNN82000.1"/>
    <property type="molecule type" value="Genomic_DNA"/>
</dbReference>
<dbReference type="Proteomes" id="UP000314294">
    <property type="component" value="Unassembled WGS sequence"/>
</dbReference>
<evidence type="ECO:0000313" key="3">
    <source>
        <dbReference type="Proteomes" id="UP000314294"/>
    </source>
</evidence>
<evidence type="ECO:0000313" key="2">
    <source>
        <dbReference type="EMBL" id="TNN82000.1"/>
    </source>
</evidence>
<feature type="region of interest" description="Disordered" evidence="1">
    <location>
        <begin position="113"/>
        <end position="136"/>
    </location>
</feature>
<sequence length="136" mass="14433">MFTCERVTAHRLLEKPRTAAASMGLQRERSRSAGGSTEVKCAQRRPTDTIHGSEICDPSVDKRAVLRSRSVCKQFAKSGKAAHPAGGGDSPPRGRLHFVRQPAATLVIPRGSTSDLICSKGEPTVASPPGGAPIQY</sequence>
<protein>
    <submittedName>
        <fullName evidence="2">Uncharacterized protein</fullName>
    </submittedName>
</protein>
<comment type="caution">
    <text evidence="2">The sequence shown here is derived from an EMBL/GenBank/DDBJ whole genome shotgun (WGS) entry which is preliminary data.</text>
</comment>
<gene>
    <name evidence="2" type="ORF">EYF80_007646</name>
</gene>